<reference evidence="1 2" key="1">
    <citation type="submission" date="2019-04" db="EMBL/GenBank/DDBJ databases">
        <title>Cohnella sp. nov. isolated from preserved vegetables.</title>
        <authorList>
            <person name="Lin S.-Y."/>
            <person name="Hung M.-H."/>
            <person name="Young C.-C."/>
        </authorList>
    </citation>
    <scope>NUCLEOTIDE SEQUENCE [LARGE SCALE GENOMIC DNA]</scope>
    <source>
        <strain evidence="1 2">CC-MHH1044</strain>
    </source>
</reference>
<protein>
    <submittedName>
        <fullName evidence="1">Uncharacterized protein</fullName>
    </submittedName>
</protein>
<gene>
    <name evidence="1" type="ORF">E6C55_25510</name>
</gene>
<comment type="caution">
    <text evidence="1">The sequence shown here is derived from an EMBL/GenBank/DDBJ whole genome shotgun (WGS) entry which is preliminary data.</text>
</comment>
<proteinExistence type="predicted"/>
<dbReference type="EMBL" id="SSOB01000041">
    <property type="protein sequence ID" value="THF74402.1"/>
    <property type="molecule type" value="Genomic_DNA"/>
</dbReference>
<accession>A0A4S4BIH9</accession>
<dbReference type="AlphaFoldDB" id="A0A4S4BIH9"/>
<sequence length="180" mass="21976">MSHNLIKKLEPIGHQDTYDKEPFEEYKKRVAPLLPNFPACALENWIYRHWSQINDYAFLGFERMVFKNELWPKDDIYNNIKSYHSDMIDSLGYQIYERHDKTWLQKYILKYRTWNVPIIVYENNTYPEMGKPYHLIEGHLRLNYFRTIYRKEKEVLKDNHRVWVVTIPISEEESGNRISN</sequence>
<evidence type="ECO:0000313" key="2">
    <source>
        <dbReference type="Proteomes" id="UP000310636"/>
    </source>
</evidence>
<dbReference type="Proteomes" id="UP000310636">
    <property type="component" value="Unassembled WGS sequence"/>
</dbReference>
<dbReference type="RefSeq" id="WP_136372657.1">
    <property type="nucleotide sequence ID" value="NZ_SSOB01000041.1"/>
</dbReference>
<organism evidence="1 2">
    <name type="scientific">Cohnella fermenti</name>
    <dbReference type="NCBI Taxonomy" id="2565925"/>
    <lineage>
        <taxon>Bacteria</taxon>
        <taxon>Bacillati</taxon>
        <taxon>Bacillota</taxon>
        <taxon>Bacilli</taxon>
        <taxon>Bacillales</taxon>
        <taxon>Paenibacillaceae</taxon>
        <taxon>Cohnella</taxon>
    </lineage>
</organism>
<dbReference type="OrthoDB" id="2612452at2"/>
<keyword evidence="2" id="KW-1185">Reference proteome</keyword>
<evidence type="ECO:0000313" key="1">
    <source>
        <dbReference type="EMBL" id="THF74402.1"/>
    </source>
</evidence>
<name>A0A4S4BIH9_9BACL</name>